<gene>
    <name evidence="11" type="ORF">CYFA0S_31e00342g</name>
</gene>
<evidence type="ECO:0000256" key="5">
    <source>
        <dbReference type="ARBA" id="ARBA00022833"/>
    </source>
</evidence>
<evidence type="ECO:0000259" key="10">
    <source>
        <dbReference type="SMART" id="SM00829"/>
    </source>
</evidence>
<dbReference type="OrthoDB" id="1879366at2759"/>
<protein>
    <recommendedName>
        <fullName evidence="3">alcohol dehydrogenase</fullName>
        <ecNumber evidence="3">1.1.1.1</ecNumber>
    </recommendedName>
</protein>
<evidence type="ECO:0000256" key="7">
    <source>
        <dbReference type="ARBA" id="ARBA00023027"/>
    </source>
</evidence>
<dbReference type="Gene3D" id="3.90.180.10">
    <property type="entry name" value="Medium-chain alcohol dehydrogenases, catalytic domain"/>
    <property type="match status" value="1"/>
</dbReference>
<comment type="catalytic activity">
    <reaction evidence="8">
        <text>a primary alcohol + NAD(+) = an aldehyde + NADH + H(+)</text>
        <dbReference type="Rhea" id="RHEA:10736"/>
        <dbReference type="ChEBI" id="CHEBI:15378"/>
        <dbReference type="ChEBI" id="CHEBI:15734"/>
        <dbReference type="ChEBI" id="CHEBI:17478"/>
        <dbReference type="ChEBI" id="CHEBI:57540"/>
        <dbReference type="ChEBI" id="CHEBI:57945"/>
        <dbReference type="EC" id="1.1.1.1"/>
    </reaction>
</comment>
<dbReference type="PANTHER" id="PTHR42940:SF3">
    <property type="entry name" value="ALCOHOL DEHYDROGENASE 1-RELATED"/>
    <property type="match status" value="1"/>
</dbReference>
<comment type="cofactor">
    <cofactor evidence="1 9">
        <name>Zn(2+)</name>
        <dbReference type="ChEBI" id="CHEBI:29105"/>
    </cofactor>
</comment>
<sequence length="369" mass="39427">MLRSITRTTHHYPRLLRTLATSSIPTTQKAMVVTDYGGKIEYQDIPVPKPGPNDILVNIKYSGVCNSDYHIWKGDWIIQAPLPVVPGHEGAGIVVAKGANVTNFEIGDYAGVKWINSTCQSCEYCESGWETVCPTQTNSGFSVPGTFQQYTLANAVQAAHIPKDVDLAGVAPLLCAGITVYKGLKEANIKAGEWIGIIGAGGGLGSLAVQYAKALNYKVIGIDSSSKKDYMKQKGADKVVCFDEVDSVPEAALEASGGGCHAVINVSSNAAAYNDAVKYIRPAGTVVVVGLPKGQAFLQSEILTHALRAINIKGSVVGNRKDTREALQFFADGQIESPVKVVGLSQVQSVFEKMERGEIFGRYVVDTSK</sequence>
<dbReference type="SMART" id="SM00829">
    <property type="entry name" value="PKS_ER"/>
    <property type="match status" value="1"/>
</dbReference>
<dbReference type="GO" id="GO:0000947">
    <property type="term" value="P:amino acid catabolic process to alcohol via Ehrlich pathway"/>
    <property type="evidence" value="ECO:0007669"/>
    <property type="project" value="UniProtKB-ARBA"/>
</dbReference>
<dbReference type="InterPro" id="IPR036291">
    <property type="entry name" value="NAD(P)-bd_dom_sf"/>
</dbReference>
<dbReference type="InterPro" id="IPR011032">
    <property type="entry name" value="GroES-like_sf"/>
</dbReference>
<comment type="similarity">
    <text evidence="2 9">Belongs to the zinc-containing alcohol dehydrogenase family.</text>
</comment>
<evidence type="ECO:0000313" key="11">
    <source>
        <dbReference type="EMBL" id="CDR47321.1"/>
    </source>
</evidence>
<dbReference type="EC" id="1.1.1.1" evidence="3"/>
<evidence type="ECO:0000256" key="2">
    <source>
        <dbReference type="ARBA" id="ARBA00008072"/>
    </source>
</evidence>
<name>A0A061BBK1_CYBFA</name>
<proteinExistence type="inferred from homology"/>
<dbReference type="FunFam" id="3.40.50.720:FF:000039">
    <property type="entry name" value="Alcohol dehydrogenase AdhP"/>
    <property type="match status" value="1"/>
</dbReference>
<keyword evidence="5 9" id="KW-0862">Zinc</keyword>
<dbReference type="SUPFAM" id="SSF51735">
    <property type="entry name" value="NAD(P)-binding Rossmann-fold domains"/>
    <property type="match status" value="1"/>
</dbReference>
<dbReference type="InterPro" id="IPR020843">
    <property type="entry name" value="ER"/>
</dbReference>
<evidence type="ECO:0000256" key="1">
    <source>
        <dbReference type="ARBA" id="ARBA00001947"/>
    </source>
</evidence>
<dbReference type="InterPro" id="IPR013149">
    <property type="entry name" value="ADH-like_C"/>
</dbReference>
<dbReference type="Gene3D" id="3.40.50.720">
    <property type="entry name" value="NAD(P)-binding Rossmann-like Domain"/>
    <property type="match status" value="1"/>
</dbReference>
<evidence type="ECO:0000256" key="9">
    <source>
        <dbReference type="RuleBase" id="RU361277"/>
    </source>
</evidence>
<evidence type="ECO:0000256" key="8">
    <source>
        <dbReference type="ARBA" id="ARBA00049243"/>
    </source>
</evidence>
<feature type="domain" description="Enoyl reductase (ER)" evidence="10">
    <location>
        <begin position="37"/>
        <end position="365"/>
    </location>
</feature>
<dbReference type="AlphaFoldDB" id="A0A061BBK1"/>
<dbReference type="PROSITE" id="PS00059">
    <property type="entry name" value="ADH_ZINC"/>
    <property type="match status" value="1"/>
</dbReference>
<keyword evidence="6" id="KW-0560">Oxidoreductase</keyword>
<accession>A0A061BBK1</accession>
<dbReference type="CDD" id="cd08297">
    <property type="entry name" value="CAD3"/>
    <property type="match status" value="1"/>
</dbReference>
<dbReference type="FunFam" id="3.90.180.10:FF:000002">
    <property type="entry name" value="Alcohol dehydrogenase AdhP"/>
    <property type="match status" value="1"/>
</dbReference>
<dbReference type="VEuPathDB" id="FungiDB:BON22_4422"/>
<dbReference type="InterPro" id="IPR013154">
    <property type="entry name" value="ADH-like_N"/>
</dbReference>
<evidence type="ECO:0000256" key="3">
    <source>
        <dbReference type="ARBA" id="ARBA00013190"/>
    </source>
</evidence>
<reference evidence="11" key="1">
    <citation type="journal article" date="2014" name="Genome Announc.">
        <title>Genome sequence of the yeast Cyberlindnera fabianii (Hansenula fabianii).</title>
        <authorList>
            <person name="Freel K.C."/>
            <person name="Sarilar V."/>
            <person name="Neuveglise C."/>
            <person name="Devillers H."/>
            <person name="Friedrich A."/>
            <person name="Schacherer J."/>
        </authorList>
    </citation>
    <scope>NUCLEOTIDE SEQUENCE</scope>
    <source>
        <strain evidence="11">YJS4271</strain>
    </source>
</reference>
<dbReference type="PhylomeDB" id="A0A061BBK1"/>
<dbReference type="SUPFAM" id="SSF50129">
    <property type="entry name" value="GroES-like"/>
    <property type="match status" value="1"/>
</dbReference>
<keyword evidence="4 9" id="KW-0479">Metal-binding</keyword>
<keyword evidence="7" id="KW-0520">NAD</keyword>
<dbReference type="EMBL" id="LK052916">
    <property type="protein sequence ID" value="CDR47321.1"/>
    <property type="molecule type" value="Genomic_DNA"/>
</dbReference>
<evidence type="ECO:0000256" key="4">
    <source>
        <dbReference type="ARBA" id="ARBA00022723"/>
    </source>
</evidence>
<dbReference type="PANTHER" id="PTHR42940">
    <property type="entry name" value="ALCOHOL DEHYDROGENASE 1-RELATED"/>
    <property type="match status" value="1"/>
</dbReference>
<dbReference type="GO" id="GO:0004022">
    <property type="term" value="F:alcohol dehydrogenase (NAD+) activity"/>
    <property type="evidence" value="ECO:0007669"/>
    <property type="project" value="UniProtKB-EC"/>
</dbReference>
<dbReference type="GO" id="GO:0005737">
    <property type="term" value="C:cytoplasm"/>
    <property type="evidence" value="ECO:0007669"/>
    <property type="project" value="TreeGrafter"/>
</dbReference>
<evidence type="ECO:0000256" key="6">
    <source>
        <dbReference type="ARBA" id="ARBA00023002"/>
    </source>
</evidence>
<dbReference type="InterPro" id="IPR002328">
    <property type="entry name" value="ADH_Zn_CS"/>
</dbReference>
<dbReference type="Pfam" id="PF00107">
    <property type="entry name" value="ADH_zinc_N"/>
    <property type="match status" value="1"/>
</dbReference>
<dbReference type="GO" id="GO:0008270">
    <property type="term" value="F:zinc ion binding"/>
    <property type="evidence" value="ECO:0007669"/>
    <property type="project" value="InterPro"/>
</dbReference>
<dbReference type="Pfam" id="PF08240">
    <property type="entry name" value="ADH_N"/>
    <property type="match status" value="1"/>
</dbReference>
<organism evidence="11">
    <name type="scientific">Cyberlindnera fabianii</name>
    <name type="common">Yeast</name>
    <name type="synonym">Hansenula fabianii</name>
    <dbReference type="NCBI Taxonomy" id="36022"/>
    <lineage>
        <taxon>Eukaryota</taxon>
        <taxon>Fungi</taxon>
        <taxon>Dikarya</taxon>
        <taxon>Ascomycota</taxon>
        <taxon>Saccharomycotina</taxon>
        <taxon>Saccharomycetes</taxon>
        <taxon>Phaffomycetales</taxon>
        <taxon>Phaffomycetaceae</taxon>
        <taxon>Cyberlindnera</taxon>
    </lineage>
</organism>